<feature type="binding site" description="axial binding residue" evidence="12">
    <location>
        <position position="276"/>
    </location>
    <ligand>
        <name>heme b</name>
        <dbReference type="ChEBI" id="CHEBI:60344"/>
        <label>1</label>
    </ligand>
    <ligandPart>
        <name>Fe</name>
        <dbReference type="ChEBI" id="CHEBI:18248"/>
    </ligandPart>
</feature>
<dbReference type="SMART" id="SM00665">
    <property type="entry name" value="B561"/>
    <property type="match status" value="1"/>
</dbReference>
<feature type="transmembrane region" description="Helical" evidence="13">
    <location>
        <begin position="308"/>
        <end position="328"/>
    </location>
</feature>
<dbReference type="PIRSF" id="PIRSF037471">
    <property type="entry name" value="UCP037471"/>
    <property type="match status" value="1"/>
</dbReference>
<keyword evidence="5 12" id="KW-0479">Metal-binding</keyword>
<comment type="subcellular location">
    <subcellularLocation>
        <location evidence="1">Membrane</location>
        <topology evidence="1">Multi-pass membrane protein</topology>
    </subcellularLocation>
</comment>
<evidence type="ECO:0000256" key="1">
    <source>
        <dbReference type="ARBA" id="ARBA00004141"/>
    </source>
</evidence>
<evidence type="ECO:0000259" key="16">
    <source>
        <dbReference type="PROSITE" id="PS50939"/>
    </source>
</evidence>
<dbReference type="Pfam" id="PF03188">
    <property type="entry name" value="Cytochrom_B561"/>
    <property type="match status" value="1"/>
</dbReference>
<dbReference type="CDD" id="cd08760">
    <property type="entry name" value="Cyt_b561_FRRS1_like"/>
    <property type="match status" value="1"/>
</dbReference>
<evidence type="ECO:0000256" key="7">
    <source>
        <dbReference type="ARBA" id="ARBA00022982"/>
    </source>
</evidence>
<evidence type="ECO:0000256" key="3">
    <source>
        <dbReference type="ARBA" id="ARBA00022617"/>
    </source>
</evidence>
<organism evidence="17 18">
    <name type="scientific">Quillaja saponaria</name>
    <name type="common">Soap bark tree</name>
    <dbReference type="NCBI Taxonomy" id="32244"/>
    <lineage>
        <taxon>Eukaryota</taxon>
        <taxon>Viridiplantae</taxon>
        <taxon>Streptophyta</taxon>
        <taxon>Embryophyta</taxon>
        <taxon>Tracheophyta</taxon>
        <taxon>Spermatophyta</taxon>
        <taxon>Magnoliopsida</taxon>
        <taxon>eudicotyledons</taxon>
        <taxon>Gunneridae</taxon>
        <taxon>Pentapetalae</taxon>
        <taxon>rosids</taxon>
        <taxon>fabids</taxon>
        <taxon>Fabales</taxon>
        <taxon>Quillajaceae</taxon>
        <taxon>Quillaja</taxon>
    </lineage>
</organism>
<feature type="binding site" description="axial binding residue" evidence="12">
    <location>
        <position position="312"/>
    </location>
    <ligand>
        <name>heme b</name>
        <dbReference type="ChEBI" id="CHEBI:60344"/>
        <label>1</label>
    </ligand>
    <ligandPart>
        <name>Fe</name>
        <dbReference type="ChEBI" id="CHEBI:18248"/>
    </ligandPart>
</feature>
<evidence type="ECO:0000256" key="12">
    <source>
        <dbReference type="PIRSR" id="PIRSR037471-1"/>
    </source>
</evidence>
<evidence type="ECO:0000313" key="17">
    <source>
        <dbReference type="EMBL" id="KAJ7950559.1"/>
    </source>
</evidence>
<dbReference type="InterPro" id="IPR005018">
    <property type="entry name" value="DOMON_domain"/>
</dbReference>
<feature type="binding site" description="axial binding residue" evidence="12">
    <location>
        <position position="207"/>
    </location>
    <ligand>
        <name>heme b</name>
        <dbReference type="ChEBI" id="CHEBI:60344"/>
        <label>1</label>
    </ligand>
    <ligandPart>
        <name>Fe</name>
        <dbReference type="ChEBI" id="CHEBI:18248"/>
    </ligandPart>
</feature>
<dbReference type="CDD" id="cd09629">
    <property type="entry name" value="DOMON_CIL1_like"/>
    <property type="match status" value="1"/>
</dbReference>
<keyword evidence="6 14" id="KW-0732">Signal</keyword>
<feature type="binding site" description="axial binding residue" evidence="12">
    <location>
        <position position="243"/>
    </location>
    <ligand>
        <name>heme b</name>
        <dbReference type="ChEBI" id="CHEBI:60344"/>
        <label>1</label>
    </ligand>
    <ligandPart>
        <name>Fe</name>
        <dbReference type="ChEBI" id="CHEBI:18248"/>
    </ligandPart>
</feature>
<comment type="cofactor">
    <cofactor evidence="11">
        <name>heme b</name>
        <dbReference type="ChEBI" id="CHEBI:60344"/>
    </cofactor>
    <text evidence="11">Binds 2 heme b groups non-covalently.</text>
</comment>
<dbReference type="Gene3D" id="1.20.120.1770">
    <property type="match status" value="1"/>
</dbReference>
<dbReference type="InterPro" id="IPR017214">
    <property type="entry name" value="UCP037471"/>
</dbReference>
<sequence length="383" mass="42082">MASPANSVVLFGLSLWIFLFSPASSLTCTSQKFTNNKLYSKCLDLPSLSSFLHWTYDPSNSSISVAFIAPPAKPDGWVSWAINPTGRGMIGAQAFIASKSNGVVTVKTYNISSYSSIIPSKLSFDVWDMKAEESDSLIKIYAKLKVPEKAEILNQVWQVGPVTDGRPSKHGFLPANLNAKGTLSLNGGEQSFSTGDGDLRTKKKNIHGILNVVSWGILFPVGVIVARYLRTFQSADPAWFYLHISCQISSYAIGVAGWGTGLVLGSESKGIEFTGHRNIGIALFSLATLQMFALLLRPQKDHKFRSYWNIYHHSVGYTVLVLGILNVFKGFDILNPEKKWKSAYIVVISALGVISLLLEAITWVVVLKRKSNKSTKPYDGYNN</sequence>
<dbReference type="GO" id="GO:0046872">
    <property type="term" value="F:metal ion binding"/>
    <property type="evidence" value="ECO:0007669"/>
    <property type="project" value="UniProtKB-KW"/>
</dbReference>
<evidence type="ECO:0000256" key="11">
    <source>
        <dbReference type="PIRNR" id="PIRNR037471"/>
    </source>
</evidence>
<evidence type="ECO:0000259" key="15">
    <source>
        <dbReference type="PROSITE" id="PS50836"/>
    </source>
</evidence>
<feature type="transmembrane region" description="Helical" evidence="13">
    <location>
        <begin position="343"/>
        <end position="366"/>
    </location>
</feature>
<dbReference type="InterPro" id="IPR045265">
    <property type="entry name" value="AIR12_DOMON"/>
</dbReference>
<evidence type="ECO:0000256" key="2">
    <source>
        <dbReference type="ARBA" id="ARBA00022448"/>
    </source>
</evidence>
<proteinExistence type="predicted"/>
<dbReference type="KEGG" id="qsa:O6P43_026739"/>
<reference evidence="17" key="1">
    <citation type="journal article" date="2023" name="Science">
        <title>Elucidation of the pathway for biosynthesis of saponin adjuvants from the soapbark tree.</title>
        <authorList>
            <person name="Reed J."/>
            <person name="Orme A."/>
            <person name="El-Demerdash A."/>
            <person name="Owen C."/>
            <person name="Martin L.B.B."/>
            <person name="Misra R.C."/>
            <person name="Kikuchi S."/>
            <person name="Rejzek M."/>
            <person name="Martin A.C."/>
            <person name="Harkess A."/>
            <person name="Leebens-Mack J."/>
            <person name="Louveau T."/>
            <person name="Stephenson M.J."/>
            <person name="Osbourn A."/>
        </authorList>
    </citation>
    <scope>NUCLEOTIDE SEQUENCE</scope>
    <source>
        <strain evidence="17">S10</strain>
    </source>
</reference>
<comment type="caution">
    <text evidence="17">The sequence shown here is derived from an EMBL/GenBank/DDBJ whole genome shotgun (WGS) entry which is preliminary data.</text>
</comment>
<feature type="transmembrane region" description="Helical" evidence="13">
    <location>
        <begin position="208"/>
        <end position="226"/>
    </location>
</feature>
<dbReference type="InterPro" id="IPR006593">
    <property type="entry name" value="Cyt_b561/ferric_Rdtase_TM"/>
</dbReference>
<dbReference type="Pfam" id="PF04526">
    <property type="entry name" value="DUF568"/>
    <property type="match status" value="1"/>
</dbReference>
<dbReference type="PANTHER" id="PTHR23130:SF195">
    <property type="entry name" value="CYTOCHROME B561 AND DOMON DOMAIN-CONTAINING PROTEIN"/>
    <property type="match status" value="1"/>
</dbReference>
<evidence type="ECO:0000256" key="5">
    <source>
        <dbReference type="ARBA" id="ARBA00022723"/>
    </source>
</evidence>
<accession>A0AAD7L2W5</accession>
<evidence type="ECO:0000256" key="13">
    <source>
        <dbReference type="SAM" id="Phobius"/>
    </source>
</evidence>
<keyword evidence="7 11" id="KW-0249">Electron transport</keyword>
<evidence type="ECO:0000313" key="18">
    <source>
        <dbReference type="Proteomes" id="UP001163823"/>
    </source>
</evidence>
<name>A0AAD7L2W5_QUISA</name>
<keyword evidence="8 13" id="KW-1133">Transmembrane helix</keyword>
<dbReference type="PROSITE" id="PS50939">
    <property type="entry name" value="CYTOCHROME_B561"/>
    <property type="match status" value="1"/>
</dbReference>
<keyword evidence="4 13" id="KW-0812">Transmembrane</keyword>
<keyword evidence="18" id="KW-1185">Reference proteome</keyword>
<evidence type="ECO:0000256" key="6">
    <source>
        <dbReference type="ARBA" id="ARBA00022729"/>
    </source>
</evidence>
<dbReference type="Proteomes" id="UP001163823">
    <property type="component" value="Chromosome 11"/>
</dbReference>
<evidence type="ECO:0000256" key="10">
    <source>
        <dbReference type="ARBA" id="ARBA00053871"/>
    </source>
</evidence>
<keyword evidence="12" id="KW-0408">Iron</keyword>
<dbReference type="PROSITE" id="PS50836">
    <property type="entry name" value="DOMON"/>
    <property type="match status" value="1"/>
</dbReference>
<keyword evidence="2 11" id="KW-0813">Transport</keyword>
<feature type="domain" description="Cytochrome b561" evidence="16">
    <location>
        <begin position="166"/>
        <end position="367"/>
    </location>
</feature>
<evidence type="ECO:0000256" key="4">
    <source>
        <dbReference type="ARBA" id="ARBA00022692"/>
    </source>
</evidence>
<evidence type="ECO:0000256" key="8">
    <source>
        <dbReference type="ARBA" id="ARBA00022989"/>
    </source>
</evidence>
<feature type="transmembrane region" description="Helical" evidence="13">
    <location>
        <begin position="238"/>
        <end position="259"/>
    </location>
</feature>
<keyword evidence="9 11" id="KW-0472">Membrane</keyword>
<dbReference type="EMBL" id="JARAOO010000011">
    <property type="protein sequence ID" value="KAJ7950559.1"/>
    <property type="molecule type" value="Genomic_DNA"/>
</dbReference>
<evidence type="ECO:0000256" key="14">
    <source>
        <dbReference type="SAM" id="SignalP"/>
    </source>
</evidence>
<evidence type="ECO:0000256" key="9">
    <source>
        <dbReference type="ARBA" id="ARBA00023136"/>
    </source>
</evidence>
<comment type="function">
    <text evidence="10">May act as a catecholamine-responsive trans-membrane electron transporter.</text>
</comment>
<gene>
    <name evidence="17" type="ORF">O6P43_026739</name>
</gene>
<keyword evidence="3" id="KW-0349">Heme</keyword>
<feature type="signal peptide" evidence="14">
    <location>
        <begin position="1"/>
        <end position="25"/>
    </location>
</feature>
<feature type="chain" id="PRO_5042253362" description="Cytochrome b561 and DOMON domain-containing protein" evidence="14">
    <location>
        <begin position="26"/>
        <end position="383"/>
    </location>
</feature>
<dbReference type="GO" id="GO:0016020">
    <property type="term" value="C:membrane"/>
    <property type="evidence" value="ECO:0007669"/>
    <property type="project" value="UniProtKB-SubCell"/>
</dbReference>
<protein>
    <recommendedName>
        <fullName evidence="11">Cytochrome b561 and DOMON domain-containing protein</fullName>
    </recommendedName>
</protein>
<feature type="transmembrane region" description="Helical" evidence="13">
    <location>
        <begin position="279"/>
        <end position="296"/>
    </location>
</feature>
<dbReference type="PANTHER" id="PTHR23130">
    <property type="entry name" value="CYTOCHROME B561 AND DOMON DOMAIN-CONTAINING PROTEIN"/>
    <property type="match status" value="1"/>
</dbReference>
<dbReference type="AlphaFoldDB" id="A0AAD7L2W5"/>
<feature type="domain" description="DOMON" evidence="15">
    <location>
        <begin position="48"/>
        <end position="160"/>
    </location>
</feature>
<dbReference type="FunFam" id="1.20.120.1770:FF:000007">
    <property type="entry name" value="Cytochrome b561 and DOMON domain-containing protein"/>
    <property type="match status" value="1"/>
</dbReference>